<dbReference type="EMBL" id="LZHX01000004">
    <property type="protein sequence ID" value="OBF29823.1"/>
    <property type="molecule type" value="Genomic_DNA"/>
</dbReference>
<comment type="caution">
    <text evidence="1">The sequence shown here is derived from an EMBL/GenBank/DDBJ whole genome shotgun (WGS) entry which is preliminary data.</text>
</comment>
<dbReference type="RefSeq" id="WP_064894059.1">
    <property type="nucleotide sequence ID" value="NZ_JAYXBU010000018.1"/>
</dbReference>
<proteinExistence type="predicted"/>
<dbReference type="AlphaFoldDB" id="A0A1A2VEU7"/>
<organism evidence="1 2">
    <name type="scientific">Mycolicibacterium conceptionense</name>
    <dbReference type="NCBI Taxonomy" id="451644"/>
    <lineage>
        <taxon>Bacteria</taxon>
        <taxon>Bacillati</taxon>
        <taxon>Actinomycetota</taxon>
        <taxon>Actinomycetes</taxon>
        <taxon>Mycobacteriales</taxon>
        <taxon>Mycobacteriaceae</taxon>
        <taxon>Mycolicibacterium</taxon>
    </lineage>
</organism>
<name>A0A1A2VEU7_9MYCO</name>
<evidence type="ECO:0000313" key="2">
    <source>
        <dbReference type="Proteomes" id="UP000093779"/>
    </source>
</evidence>
<accession>A0A1A2VEU7</accession>
<gene>
    <name evidence="1" type="ORF">A5726_29950</name>
</gene>
<reference evidence="1 2" key="1">
    <citation type="submission" date="2016-06" db="EMBL/GenBank/DDBJ databases">
        <authorList>
            <person name="Kjaerup R.B."/>
            <person name="Dalgaard T.S."/>
            <person name="Juul-Madsen H.R."/>
        </authorList>
    </citation>
    <scope>NUCLEOTIDE SEQUENCE [LARGE SCALE GENOMIC DNA]</scope>
    <source>
        <strain evidence="1 2">ACS1953</strain>
    </source>
</reference>
<dbReference type="Proteomes" id="UP000093779">
    <property type="component" value="Unassembled WGS sequence"/>
</dbReference>
<evidence type="ECO:0000313" key="1">
    <source>
        <dbReference type="EMBL" id="OBF29823.1"/>
    </source>
</evidence>
<protein>
    <submittedName>
        <fullName evidence="1">Uncharacterized protein</fullName>
    </submittedName>
</protein>
<sequence length="59" mass="6832">MTRRVKVMAIYAANNRIQGWAILAREYRPKAVSSKEIGFYRNHTTAMNVAQRFAAGWCR</sequence>